<dbReference type="GeneID" id="9830147"/>
<name>E2FLT8_9CAEN</name>
<reference evidence="2" key="1">
    <citation type="journal article" date="2010" name="BMC Genomics">
        <title>Sessile snails, dynamic genomes: gene rearrangements within the mitochondrial genome of a family of caenogastropod molluscs.</title>
        <authorList>
            <person name="Rawlings T.A."/>
            <person name="MacInnis M.J."/>
            <person name="Bieler R."/>
            <person name="Boore J.L."/>
            <person name="Collins T.M."/>
        </authorList>
    </citation>
    <scope>NUCLEOTIDE SEQUENCE</scope>
    <source>
        <tissue evidence="2">Buccal mass</tissue>
    </source>
</reference>
<keyword evidence="1" id="KW-0472">Membrane</keyword>
<feature type="transmembrane region" description="Helical" evidence="1">
    <location>
        <begin position="12"/>
        <end position="42"/>
    </location>
</feature>
<evidence type="ECO:0000256" key="1">
    <source>
        <dbReference type="SAM" id="Phobius"/>
    </source>
</evidence>
<accession>E2FLT8</accession>
<evidence type="ECO:0000313" key="2">
    <source>
        <dbReference type="EMBL" id="ADI79404.1"/>
    </source>
</evidence>
<keyword evidence="1" id="KW-1133">Transmembrane helix</keyword>
<dbReference type="AlphaFoldDB" id="E2FLT8"/>
<sequence>MTVLLLGNMFLWFSFMLVMVSQPLTLGLVIMWLTLLACMMAGLLVSPWYAYILFLVYLGGLLVAFAYVSALIPNMLFSGESFFMMVFVYVGISTMMLSFDYLGGYFSLFSDLSVIEGTHMKMMKYFGHELAGWGEVSVLVGLAGVLLMALVAVVKICFNRGAAMREFK</sequence>
<keyword evidence="1" id="KW-0812">Transmembrane</keyword>
<gene>
    <name evidence="2" type="primary">ND6</name>
</gene>
<dbReference type="EMBL" id="HM174254">
    <property type="protein sequence ID" value="ADI79404.1"/>
    <property type="molecule type" value="Genomic_DNA"/>
</dbReference>
<proteinExistence type="predicted"/>
<dbReference type="CTD" id="4541"/>
<protein>
    <submittedName>
        <fullName evidence="2">NADH dehydrogenase subunit 6</fullName>
    </submittedName>
</protein>
<feature type="transmembrane region" description="Helical" evidence="1">
    <location>
        <begin position="136"/>
        <end position="158"/>
    </location>
</feature>
<dbReference type="RefSeq" id="YP_003934395.1">
    <property type="nucleotide sequence ID" value="NC_014585.1"/>
</dbReference>
<keyword evidence="2" id="KW-0496">Mitochondrion</keyword>
<organism evidence="2">
    <name type="scientific">Eualetes tulipa</name>
    <dbReference type="NCBI Taxonomy" id="765164"/>
    <lineage>
        <taxon>Eukaryota</taxon>
        <taxon>Metazoa</taxon>
        <taxon>Spiralia</taxon>
        <taxon>Lophotrochozoa</taxon>
        <taxon>Mollusca</taxon>
        <taxon>Gastropoda</taxon>
        <taxon>Caenogastropoda</taxon>
        <taxon>Littorinimorpha</taxon>
        <taxon>Vermetoidea</taxon>
        <taxon>Vermetidae</taxon>
        <taxon>Eualetes</taxon>
    </lineage>
</organism>
<geneLocation type="mitochondrion" evidence="2"/>
<feature type="transmembrane region" description="Helical" evidence="1">
    <location>
        <begin position="82"/>
        <end position="102"/>
    </location>
</feature>
<feature type="transmembrane region" description="Helical" evidence="1">
    <location>
        <begin position="48"/>
        <end position="70"/>
    </location>
</feature>